<feature type="transmembrane region" description="Helical" evidence="1">
    <location>
        <begin position="170"/>
        <end position="190"/>
    </location>
</feature>
<feature type="transmembrane region" description="Helical" evidence="1">
    <location>
        <begin position="36"/>
        <end position="53"/>
    </location>
</feature>
<feature type="transmembrane region" description="Helical" evidence="1">
    <location>
        <begin position="89"/>
        <end position="108"/>
    </location>
</feature>
<dbReference type="Proteomes" id="UP000598350">
    <property type="component" value="Unassembled WGS sequence"/>
</dbReference>
<dbReference type="Pfam" id="PF11750">
    <property type="entry name" value="DUF3307"/>
    <property type="match status" value="1"/>
</dbReference>
<keyword evidence="1" id="KW-0472">Membrane</keyword>
<keyword evidence="3" id="KW-1185">Reference proteome</keyword>
<feature type="transmembrane region" description="Helical" evidence="1">
    <location>
        <begin position="210"/>
        <end position="229"/>
    </location>
</feature>
<reference evidence="2 3" key="1">
    <citation type="submission" date="2020-05" db="EMBL/GenBank/DDBJ databases">
        <title>The draft genome sequence of Maribacter arenosus CAU 1321.</title>
        <authorList>
            <person name="Mu L."/>
        </authorList>
    </citation>
    <scope>NUCLEOTIDE SEQUENCE [LARGE SCALE GENOMIC DNA]</scope>
    <source>
        <strain evidence="2 3">CAU 1321</strain>
    </source>
</reference>
<sequence length="232" mass="26733">MMLFIKLLLAHLIGDFLLQPNRWVIHKEANKIASKYLYLHILLHFVVTMVLLWDFDYWKLALIIAISHYFIDLGKLYSNSLFRNKAIPFFIDQLLHIIVLYACAYYGNLIGQTMFLMALIDWHLVTAIVFVSFPSAIIMGKLLEGMSNKIELDHKSLPNAGKYIGIIERLFVLLFIILGRWEAIGLLITAKSVFRFNDLKESNNRKLTEYILIGTLLSFGIAMITGIIYTNS</sequence>
<proteinExistence type="predicted"/>
<name>A0ABR7V5W3_9FLAO</name>
<keyword evidence="1" id="KW-1133">Transmembrane helix</keyword>
<dbReference type="InterPro" id="IPR021737">
    <property type="entry name" value="Phage_phiKZ_Orf197"/>
</dbReference>
<organism evidence="2 3">
    <name type="scientific">Maribacter arenosus</name>
    <dbReference type="NCBI Taxonomy" id="1854708"/>
    <lineage>
        <taxon>Bacteria</taxon>
        <taxon>Pseudomonadati</taxon>
        <taxon>Bacteroidota</taxon>
        <taxon>Flavobacteriia</taxon>
        <taxon>Flavobacteriales</taxon>
        <taxon>Flavobacteriaceae</taxon>
        <taxon>Maribacter</taxon>
    </lineage>
</organism>
<accession>A0ABR7V5W3</accession>
<feature type="transmembrane region" description="Helical" evidence="1">
    <location>
        <begin position="114"/>
        <end position="139"/>
    </location>
</feature>
<evidence type="ECO:0000313" key="3">
    <source>
        <dbReference type="Proteomes" id="UP000598350"/>
    </source>
</evidence>
<evidence type="ECO:0000313" key="2">
    <source>
        <dbReference type="EMBL" id="MBD0849083.1"/>
    </source>
</evidence>
<comment type="caution">
    <text evidence="2">The sequence shown here is derived from an EMBL/GenBank/DDBJ whole genome shotgun (WGS) entry which is preliminary data.</text>
</comment>
<evidence type="ECO:0000256" key="1">
    <source>
        <dbReference type="SAM" id="Phobius"/>
    </source>
</evidence>
<keyword evidence="1" id="KW-0812">Transmembrane</keyword>
<gene>
    <name evidence="2" type="ORF">HPE63_00260</name>
</gene>
<protein>
    <submittedName>
        <fullName evidence="2">DUF3307 domain-containing protein</fullName>
    </submittedName>
</protein>
<dbReference type="EMBL" id="JABTCG010000001">
    <property type="protein sequence ID" value="MBD0849083.1"/>
    <property type="molecule type" value="Genomic_DNA"/>
</dbReference>